<protein>
    <submittedName>
        <fullName evidence="2">Uncharacterized protein</fullName>
    </submittedName>
</protein>
<keyword evidence="1" id="KW-0472">Membrane</keyword>
<proteinExistence type="predicted"/>
<sequence length="127" mass="14056">MADTTCPWALDSNATSQLGNFHHGDFRLARLCAIGEDSIDLLSQPPPWPPELCQPPCSSCLALRSFFRVIIRDRTRAILAMIRALPANRKRTPSAIGMRAIAFMAPIIIMVPIIFFILPRPANNSAK</sequence>
<keyword evidence="1" id="KW-1133">Transmembrane helix</keyword>
<dbReference type="AlphaFoldDB" id="A0A6H5FW77"/>
<feature type="transmembrane region" description="Helical" evidence="1">
    <location>
        <begin position="96"/>
        <end position="118"/>
    </location>
</feature>
<evidence type="ECO:0000256" key="1">
    <source>
        <dbReference type="SAM" id="Phobius"/>
    </source>
</evidence>
<evidence type="ECO:0000313" key="3">
    <source>
        <dbReference type="Proteomes" id="UP000479000"/>
    </source>
</evidence>
<organism evidence="2 3">
    <name type="scientific">Nesidiocoris tenuis</name>
    <dbReference type="NCBI Taxonomy" id="355587"/>
    <lineage>
        <taxon>Eukaryota</taxon>
        <taxon>Metazoa</taxon>
        <taxon>Ecdysozoa</taxon>
        <taxon>Arthropoda</taxon>
        <taxon>Hexapoda</taxon>
        <taxon>Insecta</taxon>
        <taxon>Pterygota</taxon>
        <taxon>Neoptera</taxon>
        <taxon>Paraneoptera</taxon>
        <taxon>Hemiptera</taxon>
        <taxon>Heteroptera</taxon>
        <taxon>Panheteroptera</taxon>
        <taxon>Cimicomorpha</taxon>
        <taxon>Miridae</taxon>
        <taxon>Dicyphina</taxon>
        <taxon>Nesidiocoris</taxon>
    </lineage>
</organism>
<keyword evidence="3" id="KW-1185">Reference proteome</keyword>
<keyword evidence="1" id="KW-0812">Transmembrane</keyword>
<evidence type="ECO:0000313" key="2">
    <source>
        <dbReference type="EMBL" id="CAA9993568.1"/>
    </source>
</evidence>
<reference evidence="2 3" key="1">
    <citation type="submission" date="2020-02" db="EMBL/GenBank/DDBJ databases">
        <authorList>
            <person name="Ferguson B K."/>
        </authorList>
    </citation>
    <scope>NUCLEOTIDE SEQUENCE [LARGE SCALE GENOMIC DNA]</scope>
</reference>
<accession>A0A6H5FW77</accession>
<name>A0A6H5FW77_9HEMI</name>
<dbReference type="EMBL" id="CADCXU010000782">
    <property type="protein sequence ID" value="CAA9993568.1"/>
    <property type="molecule type" value="Genomic_DNA"/>
</dbReference>
<dbReference type="Proteomes" id="UP000479000">
    <property type="component" value="Unassembled WGS sequence"/>
</dbReference>
<gene>
    <name evidence="2" type="ORF">NTEN_LOCUS497</name>
</gene>